<keyword evidence="2" id="KW-1185">Reference proteome</keyword>
<evidence type="ECO:0000313" key="2">
    <source>
        <dbReference type="Proteomes" id="UP000638263"/>
    </source>
</evidence>
<gene>
    <name evidence="1" type="ORF">GCM10011588_23660</name>
</gene>
<sequence>MIADTPVLDLDDAAMLEAADTGGALRSAASGGAQVRATAAAVAEGALTRLDGLRPRSLLLVSGPGRAGRAAALLVAALGDRTGLPLVQVTTVPSWAGPLDVVLVAGDDAGDPRLIDAADRALRRGAEVVVAAPDEGPLRAAVAGRAALLAPRVPVLDENRLLRYLGVGIAVLRAVDGHRSATFLPELGELADVLDTEALRDGPQHEVFHNPAKNLAARTQQRGLILAGDTGATTELAVHAAEVLLQSAGRTATAVELAVAVTALPRLVNAATVAAPDYDPLFHDEQLDGPPPVEKKRIFVCSADSDIVTARRKIAVFGGAGGGTVDADLVTADLESIQADPARAGSPVPEPVPAPIGGELERLAVLALRWEMAAAYLRLVGGRTIATSGPESYDGGHY</sequence>
<organism evidence="1 2">
    <name type="scientific">Nocardia jinanensis</name>
    <dbReference type="NCBI Taxonomy" id="382504"/>
    <lineage>
        <taxon>Bacteria</taxon>
        <taxon>Bacillati</taxon>
        <taxon>Actinomycetota</taxon>
        <taxon>Actinomycetes</taxon>
        <taxon>Mycobacteriales</taxon>
        <taxon>Nocardiaceae</taxon>
        <taxon>Nocardia</taxon>
    </lineage>
</organism>
<dbReference type="GO" id="GO:0097367">
    <property type="term" value="F:carbohydrate derivative binding"/>
    <property type="evidence" value="ECO:0007669"/>
    <property type="project" value="InterPro"/>
</dbReference>
<proteinExistence type="predicted"/>
<dbReference type="EMBL" id="BMMH01000004">
    <property type="protein sequence ID" value="GGL08582.1"/>
    <property type="molecule type" value="Genomic_DNA"/>
</dbReference>
<dbReference type="SUPFAM" id="SSF53697">
    <property type="entry name" value="SIS domain"/>
    <property type="match status" value="1"/>
</dbReference>
<protein>
    <recommendedName>
        <fullName evidence="3">TobH protein</fullName>
    </recommendedName>
</protein>
<dbReference type="Proteomes" id="UP000638263">
    <property type="component" value="Unassembled WGS sequence"/>
</dbReference>
<dbReference type="RefSeq" id="WP_058854450.1">
    <property type="nucleotide sequence ID" value="NZ_BMMH01000004.1"/>
</dbReference>
<accession>A0A917RHI5</accession>
<reference evidence="1" key="2">
    <citation type="submission" date="2020-09" db="EMBL/GenBank/DDBJ databases">
        <authorList>
            <person name="Sun Q."/>
            <person name="Zhou Y."/>
        </authorList>
    </citation>
    <scope>NUCLEOTIDE SEQUENCE</scope>
    <source>
        <strain evidence="1">CGMCC 4.3508</strain>
    </source>
</reference>
<dbReference type="GO" id="GO:1901135">
    <property type="term" value="P:carbohydrate derivative metabolic process"/>
    <property type="evidence" value="ECO:0007669"/>
    <property type="project" value="InterPro"/>
</dbReference>
<evidence type="ECO:0008006" key="3">
    <source>
        <dbReference type="Google" id="ProtNLM"/>
    </source>
</evidence>
<dbReference type="AlphaFoldDB" id="A0A917RHI5"/>
<reference evidence="1" key="1">
    <citation type="journal article" date="2014" name="Int. J. Syst. Evol. Microbiol.">
        <title>Complete genome sequence of Corynebacterium casei LMG S-19264T (=DSM 44701T), isolated from a smear-ripened cheese.</title>
        <authorList>
            <consortium name="US DOE Joint Genome Institute (JGI-PGF)"/>
            <person name="Walter F."/>
            <person name="Albersmeier A."/>
            <person name="Kalinowski J."/>
            <person name="Ruckert C."/>
        </authorList>
    </citation>
    <scope>NUCLEOTIDE SEQUENCE</scope>
    <source>
        <strain evidence="1">CGMCC 4.3508</strain>
    </source>
</reference>
<dbReference type="InterPro" id="IPR046348">
    <property type="entry name" value="SIS_dom_sf"/>
</dbReference>
<comment type="caution">
    <text evidence="1">The sequence shown here is derived from an EMBL/GenBank/DDBJ whole genome shotgun (WGS) entry which is preliminary data.</text>
</comment>
<evidence type="ECO:0000313" key="1">
    <source>
        <dbReference type="EMBL" id="GGL08582.1"/>
    </source>
</evidence>
<name>A0A917RHI5_9NOCA</name>